<evidence type="ECO:0000313" key="3">
    <source>
        <dbReference type="Proteomes" id="UP000824248"/>
    </source>
</evidence>
<proteinExistence type="predicted"/>
<name>A0A9D1WN50_9GAMM</name>
<comment type="caution">
    <text evidence="2">The sequence shown here is derived from an EMBL/GenBank/DDBJ whole genome shotgun (WGS) entry which is preliminary data.</text>
</comment>
<sequence>MSQQAVTDHALPPVLPQLYVGPLEDLAPARLCNAEPDGVMGATLLTPACLDELLTHFGRRYGHGDRRAVASLWSKWHFSYVVAVGLAANLLLDRDLPLALDSLHLIQDQEGQTTGMIMRHAGSPLAMRANSLRFATLIDGHLTPLIEALANLSGASPKVFWSNAGNYFEYFAHTLADHPLALPNANASALALLESKTLSEGRRNPLYRPVRYLSGTDDKPQRVRRLCCIRYLIGELGYCSNCPLTCRSRGPRYGVAS</sequence>
<dbReference type="NCBIfam" id="TIGR03951">
    <property type="entry name" value="Fe_III_red_FhuF"/>
    <property type="match status" value="1"/>
</dbReference>
<gene>
    <name evidence="2" type="primary">fhuF</name>
    <name evidence="2" type="ORF">H9854_08780</name>
</gene>
<dbReference type="Pfam" id="PF06276">
    <property type="entry name" value="FhuF"/>
    <property type="match status" value="1"/>
</dbReference>
<evidence type="ECO:0000313" key="2">
    <source>
        <dbReference type="EMBL" id="HIX62309.1"/>
    </source>
</evidence>
<reference evidence="2" key="2">
    <citation type="submission" date="2021-04" db="EMBL/GenBank/DDBJ databases">
        <authorList>
            <person name="Gilroy R."/>
        </authorList>
    </citation>
    <scope>NUCLEOTIDE SEQUENCE</scope>
    <source>
        <strain evidence="2">1193</strain>
    </source>
</reference>
<evidence type="ECO:0000259" key="1">
    <source>
        <dbReference type="Pfam" id="PF06276"/>
    </source>
</evidence>
<protein>
    <submittedName>
        <fullName evidence="2">Siderophore-iron reductase FhuF</fullName>
    </submittedName>
</protein>
<dbReference type="GO" id="GO:0003824">
    <property type="term" value="F:catalytic activity"/>
    <property type="evidence" value="ECO:0007669"/>
    <property type="project" value="UniProtKB-ARBA"/>
</dbReference>
<dbReference type="InterPro" id="IPR022770">
    <property type="entry name" value="IucA/IucC-like_C"/>
</dbReference>
<dbReference type="InterPro" id="IPR008090">
    <property type="entry name" value="Fe_iron_reduct"/>
</dbReference>
<feature type="domain" description="Aerobactin siderophore biosynthesis IucA/IucC-like C-terminal" evidence="1">
    <location>
        <begin position="71"/>
        <end position="212"/>
    </location>
</feature>
<reference evidence="2" key="1">
    <citation type="journal article" date="2021" name="PeerJ">
        <title>Extensive microbial diversity within the chicken gut microbiome revealed by metagenomics and culture.</title>
        <authorList>
            <person name="Gilroy R."/>
            <person name="Ravi A."/>
            <person name="Getino M."/>
            <person name="Pursley I."/>
            <person name="Horton D.L."/>
            <person name="Alikhan N.F."/>
            <person name="Baker D."/>
            <person name="Gharbi K."/>
            <person name="Hall N."/>
            <person name="Watson M."/>
            <person name="Adriaenssens E.M."/>
            <person name="Foster-Nyarko E."/>
            <person name="Jarju S."/>
            <person name="Secka A."/>
            <person name="Antonio M."/>
            <person name="Oren A."/>
            <person name="Chaudhuri R.R."/>
            <person name="La Ragione R."/>
            <person name="Hildebrand F."/>
            <person name="Pallen M.J."/>
        </authorList>
    </citation>
    <scope>NUCLEOTIDE SEQUENCE</scope>
    <source>
        <strain evidence="2">1193</strain>
    </source>
</reference>
<organism evidence="2 3">
    <name type="scientific">Candidatus Halomonas stercoripullorum</name>
    <dbReference type="NCBI Taxonomy" id="2838617"/>
    <lineage>
        <taxon>Bacteria</taxon>
        <taxon>Pseudomonadati</taxon>
        <taxon>Pseudomonadota</taxon>
        <taxon>Gammaproteobacteria</taxon>
        <taxon>Oceanospirillales</taxon>
        <taxon>Halomonadaceae</taxon>
        <taxon>Halomonas</taxon>
    </lineage>
</organism>
<accession>A0A9D1WN50</accession>
<dbReference type="EMBL" id="DXFC01000264">
    <property type="protein sequence ID" value="HIX62309.1"/>
    <property type="molecule type" value="Genomic_DNA"/>
</dbReference>
<dbReference type="Proteomes" id="UP000824248">
    <property type="component" value="Unassembled WGS sequence"/>
</dbReference>
<dbReference type="AlphaFoldDB" id="A0A9D1WN50"/>